<accession>A0A3E1RBZ4</accession>
<dbReference type="InterPro" id="IPR003594">
    <property type="entry name" value="HATPase_dom"/>
</dbReference>
<sequence>MAPEDISFTDLIASCIHDMKNSLNLQVSALEGIALKSRETGDDAMFQDLGRVIYQANRMNLNLVELLSLYKLSKSIYPMDITEQAVAEVIEEAVMQNQSMMEFKGIVVSVDCAPDCYWYMDRELVKGVLVNALNNAYHYTTDKIHILATVKDKRLELRVEDNGQGYPQRMLINQDIPTDQGVSFETGSTGLGFYFSDQVARLHKNGRKRGSLAIENGGSLGGGCFVLRLP</sequence>
<dbReference type="AlphaFoldDB" id="A0A3E1RBZ4"/>
<dbReference type="SUPFAM" id="SSF55874">
    <property type="entry name" value="ATPase domain of HSP90 chaperone/DNA topoisomerase II/histidine kinase"/>
    <property type="match status" value="1"/>
</dbReference>
<reference evidence="2 3" key="1">
    <citation type="submission" date="2018-05" db="EMBL/GenBank/DDBJ databases">
        <title>Rhodoferax soyangensis sp.nov., isolated from an oligotrophic freshwater lake.</title>
        <authorList>
            <person name="Park M."/>
        </authorList>
    </citation>
    <scope>NUCLEOTIDE SEQUENCE [LARGE SCALE GENOMIC DNA]</scope>
    <source>
        <strain evidence="2 3">IMCC26218</strain>
    </source>
</reference>
<dbReference type="Pfam" id="PF02518">
    <property type="entry name" value="HATPase_c"/>
    <property type="match status" value="1"/>
</dbReference>
<gene>
    <name evidence="2" type="ORF">DIC66_12055</name>
</gene>
<dbReference type="PANTHER" id="PTHR45569">
    <property type="entry name" value="SENSOR PROTEIN KDPD"/>
    <property type="match status" value="1"/>
</dbReference>
<dbReference type="PANTHER" id="PTHR45569:SF1">
    <property type="entry name" value="SENSOR PROTEIN KDPD"/>
    <property type="match status" value="1"/>
</dbReference>
<keyword evidence="3" id="KW-1185">Reference proteome</keyword>
<dbReference type="GO" id="GO:0000155">
    <property type="term" value="F:phosphorelay sensor kinase activity"/>
    <property type="evidence" value="ECO:0007669"/>
    <property type="project" value="TreeGrafter"/>
</dbReference>
<organism evidence="2 3">
    <name type="scientific">Rhodoferax lacus</name>
    <dbReference type="NCBI Taxonomy" id="2184758"/>
    <lineage>
        <taxon>Bacteria</taxon>
        <taxon>Pseudomonadati</taxon>
        <taxon>Pseudomonadota</taxon>
        <taxon>Betaproteobacteria</taxon>
        <taxon>Burkholderiales</taxon>
        <taxon>Comamonadaceae</taxon>
        <taxon>Rhodoferax</taxon>
    </lineage>
</organism>
<evidence type="ECO:0000259" key="1">
    <source>
        <dbReference type="PROSITE" id="PS50109"/>
    </source>
</evidence>
<name>A0A3E1RBZ4_9BURK</name>
<dbReference type="OrthoDB" id="9122109at2"/>
<evidence type="ECO:0000313" key="2">
    <source>
        <dbReference type="EMBL" id="RFO96741.1"/>
    </source>
</evidence>
<dbReference type="SMART" id="SM00387">
    <property type="entry name" value="HATPase_c"/>
    <property type="match status" value="1"/>
</dbReference>
<dbReference type="InterPro" id="IPR036890">
    <property type="entry name" value="HATPase_C_sf"/>
</dbReference>
<dbReference type="PROSITE" id="PS50109">
    <property type="entry name" value="HIS_KIN"/>
    <property type="match status" value="1"/>
</dbReference>
<protein>
    <recommendedName>
        <fullName evidence="1">Histidine kinase domain-containing protein</fullName>
    </recommendedName>
</protein>
<dbReference type="Gene3D" id="3.30.565.10">
    <property type="entry name" value="Histidine kinase-like ATPase, C-terminal domain"/>
    <property type="match status" value="1"/>
</dbReference>
<feature type="domain" description="Histidine kinase" evidence="1">
    <location>
        <begin position="14"/>
        <end position="230"/>
    </location>
</feature>
<dbReference type="InterPro" id="IPR052023">
    <property type="entry name" value="Histidine_kinase_KdpD"/>
</dbReference>
<dbReference type="GO" id="GO:0005886">
    <property type="term" value="C:plasma membrane"/>
    <property type="evidence" value="ECO:0007669"/>
    <property type="project" value="TreeGrafter"/>
</dbReference>
<dbReference type="InterPro" id="IPR005467">
    <property type="entry name" value="His_kinase_dom"/>
</dbReference>
<dbReference type="RefSeq" id="WP_117177483.1">
    <property type="nucleotide sequence ID" value="NZ_QFZK01000006.1"/>
</dbReference>
<comment type="caution">
    <text evidence="2">The sequence shown here is derived from an EMBL/GenBank/DDBJ whole genome shotgun (WGS) entry which is preliminary data.</text>
</comment>
<dbReference type="Proteomes" id="UP000260665">
    <property type="component" value="Unassembled WGS sequence"/>
</dbReference>
<dbReference type="EMBL" id="QFZK01000006">
    <property type="protein sequence ID" value="RFO96741.1"/>
    <property type="molecule type" value="Genomic_DNA"/>
</dbReference>
<evidence type="ECO:0000313" key="3">
    <source>
        <dbReference type="Proteomes" id="UP000260665"/>
    </source>
</evidence>
<proteinExistence type="predicted"/>